<dbReference type="CDD" id="cd01300">
    <property type="entry name" value="YtcJ_like"/>
    <property type="match status" value="1"/>
</dbReference>
<name>A0A1N6GJ72_9LACT</name>
<dbReference type="OrthoDB" id="9767366at2"/>
<organism evidence="2 3">
    <name type="scientific">Carnobacterium alterfunditum</name>
    <dbReference type="NCBI Taxonomy" id="28230"/>
    <lineage>
        <taxon>Bacteria</taxon>
        <taxon>Bacillati</taxon>
        <taxon>Bacillota</taxon>
        <taxon>Bacilli</taxon>
        <taxon>Lactobacillales</taxon>
        <taxon>Carnobacteriaceae</taxon>
        <taxon>Carnobacterium</taxon>
    </lineage>
</organism>
<accession>A0A1N6GJ72</accession>
<dbReference type="STRING" id="28230.SAMN05878443_1256"/>
<evidence type="ECO:0000259" key="1">
    <source>
        <dbReference type="Pfam" id="PF07969"/>
    </source>
</evidence>
<dbReference type="Gene3D" id="3.10.310.70">
    <property type="match status" value="1"/>
</dbReference>
<dbReference type="SUPFAM" id="SSF51338">
    <property type="entry name" value="Composite domain of metallo-dependent hydrolases"/>
    <property type="match status" value="1"/>
</dbReference>
<sequence>MKLWKNGLFYTMEKEEETVSAVITDGEKIVAAGEEEELKKHYNKEITEEIDLNGETVFPGFVDSHLHLLWYGLSLARLNLNQSRSKKESIDKIRETVQHLAYDEWLFVEGYNENEWQDDPTPITRIDLDAISTHHPLLVRRIDYHNVVINTVLINKIGIKEGQIYDGGGEIQLNREGKITGVLKDEATNLAINAFPATTPKEQEEYLKLAIEDLWSKGITGAHSEDLHYFNGFEGTLKTFRDVIKEQKKPFRVHLLIHHKELKAYNHSAKSFLDGDPYIELGAMKIFYDGTVGSRTALMSQSYAGTVNNGLQIQADEDFVSLIKAARKAKLPVAIHILGDKAFEKVIATLREFPPMSGQLDRMIHTPWLSKELLKKAENLPLIFDVQPQFMSSDLPWALDVLGENHPPLVFAWKSIKDAGFQVAGSSDAPIEIPNPFYGIHSAVTRTVREATSKKRYFPEEELSVFEALSLYTIGSATAGYKENTRGKIKAGYISDFTILKKNPFMIKKEALDQIKVSKTVVGGIVVFQKNN</sequence>
<feature type="domain" description="Amidohydrolase 3" evidence="1">
    <location>
        <begin position="48"/>
        <end position="528"/>
    </location>
</feature>
<protein>
    <recommendedName>
        <fullName evidence="1">Amidohydrolase 3 domain-containing protein</fullName>
    </recommendedName>
</protein>
<dbReference type="PANTHER" id="PTHR22642">
    <property type="entry name" value="IMIDAZOLONEPROPIONASE"/>
    <property type="match status" value="1"/>
</dbReference>
<dbReference type="InterPro" id="IPR011059">
    <property type="entry name" value="Metal-dep_hydrolase_composite"/>
</dbReference>
<gene>
    <name evidence="2" type="ORF">SAMN05878443_1256</name>
</gene>
<dbReference type="InterPro" id="IPR032466">
    <property type="entry name" value="Metal_Hydrolase"/>
</dbReference>
<reference evidence="3" key="1">
    <citation type="submission" date="2016-11" db="EMBL/GenBank/DDBJ databases">
        <authorList>
            <person name="Varghese N."/>
            <person name="Submissions S."/>
        </authorList>
    </citation>
    <scope>NUCLEOTIDE SEQUENCE [LARGE SCALE GENOMIC DNA]</scope>
    <source>
        <strain evidence="3">313</strain>
    </source>
</reference>
<evidence type="ECO:0000313" key="3">
    <source>
        <dbReference type="Proteomes" id="UP000184758"/>
    </source>
</evidence>
<dbReference type="AlphaFoldDB" id="A0A1N6GJ72"/>
<dbReference type="GO" id="GO:0016810">
    <property type="term" value="F:hydrolase activity, acting on carbon-nitrogen (but not peptide) bonds"/>
    <property type="evidence" value="ECO:0007669"/>
    <property type="project" value="InterPro"/>
</dbReference>
<dbReference type="eggNOG" id="COG1574">
    <property type="taxonomic scope" value="Bacteria"/>
</dbReference>
<dbReference type="RefSeq" id="WP_034548261.1">
    <property type="nucleotide sequence ID" value="NZ_FSRN01000001.1"/>
</dbReference>
<evidence type="ECO:0000313" key="2">
    <source>
        <dbReference type="EMBL" id="SIO07588.1"/>
    </source>
</evidence>
<dbReference type="InterPro" id="IPR033932">
    <property type="entry name" value="YtcJ-like"/>
</dbReference>
<dbReference type="PANTHER" id="PTHR22642:SF2">
    <property type="entry name" value="PROTEIN LONG AFTER FAR-RED 3"/>
    <property type="match status" value="1"/>
</dbReference>
<keyword evidence="3" id="KW-1185">Reference proteome</keyword>
<dbReference type="InterPro" id="IPR013108">
    <property type="entry name" value="Amidohydro_3"/>
</dbReference>
<dbReference type="SUPFAM" id="SSF51556">
    <property type="entry name" value="Metallo-dependent hydrolases"/>
    <property type="match status" value="1"/>
</dbReference>
<dbReference type="Gene3D" id="3.20.20.140">
    <property type="entry name" value="Metal-dependent hydrolases"/>
    <property type="match status" value="1"/>
</dbReference>
<dbReference type="Gene3D" id="2.30.40.10">
    <property type="entry name" value="Urease, subunit C, domain 1"/>
    <property type="match status" value="1"/>
</dbReference>
<dbReference type="Proteomes" id="UP000184758">
    <property type="component" value="Unassembled WGS sequence"/>
</dbReference>
<dbReference type="EMBL" id="FSRN01000001">
    <property type="protein sequence ID" value="SIO07588.1"/>
    <property type="molecule type" value="Genomic_DNA"/>
</dbReference>
<proteinExistence type="predicted"/>
<dbReference type="Pfam" id="PF07969">
    <property type="entry name" value="Amidohydro_3"/>
    <property type="match status" value="1"/>
</dbReference>